<dbReference type="InterPro" id="IPR036890">
    <property type="entry name" value="HATPase_C_sf"/>
</dbReference>
<sequence length="611" mass="64061">MTAATRAMGAATWIDWVVVSAMHGRLPAAYDKPHDRPGADRPFPAIPATIRHVPALTSGSTRIRPLEAAARVIMLALVAALTLIATHDARQLGWIALLAVAALPAFVARNHPILAPAGRGAEVIVTGVAAGFIAHAATGVAQGFGAEAILPYLAVPLLTAALRRKPTEGAALLGVAAVAIVLGGALADPKTVLAGTGYLAAGGQWLVLGAIVTFAAEAMRQFLQPAEITPQPYAEATRLLTQLRSVARSLPGATLDPGGISEHLLEELRAVAPGHRAAVLSASGGGRLVVLAQTGAERVDWETTLDADSAIADAWATQQPHVASRSQARTHRGGEVSSLVIPLVAGVRTIGLVILETDASGAFPPAVVQSVTEVTDPAALRLEAALLFDDVRSLATNEERQRLAREIHDGVAQELVMVGYGIDNAQATLPEGAEETAEELRALRGEVTRVITELRLSLFELRSEVDRNGGLAAAIAEYARTLGTSAGLRVHFTFDESTARLPAATEAELLRIAQEAITNARKHAGAANLWVTCTVDPPYAEIEVSDDGKGFADNRPDGRYGLTIMAERAERIRGRLKITPRHPSGTTVAVVLGTPPRRDSVRDSVSAPEGE</sequence>
<feature type="transmembrane region" description="Helical" evidence="4">
    <location>
        <begin position="68"/>
        <end position="85"/>
    </location>
</feature>
<evidence type="ECO:0000256" key="3">
    <source>
        <dbReference type="ARBA" id="ARBA00023012"/>
    </source>
</evidence>
<dbReference type="InterPro" id="IPR011712">
    <property type="entry name" value="Sig_transdc_His_kin_sub3_dim/P"/>
</dbReference>
<dbReference type="Proteomes" id="UP000619479">
    <property type="component" value="Unassembled WGS sequence"/>
</dbReference>
<keyword evidence="3" id="KW-0902">Two-component regulatory system</keyword>
<dbReference type="SMART" id="SM00387">
    <property type="entry name" value="HATPase_c"/>
    <property type="match status" value="1"/>
</dbReference>
<dbReference type="EMBL" id="BOMH01000007">
    <property type="protein sequence ID" value="GID63226.1"/>
    <property type="molecule type" value="Genomic_DNA"/>
</dbReference>
<feature type="transmembrane region" description="Helical" evidence="4">
    <location>
        <begin position="91"/>
        <end position="108"/>
    </location>
</feature>
<evidence type="ECO:0000259" key="5">
    <source>
        <dbReference type="SMART" id="SM00387"/>
    </source>
</evidence>
<name>A0A919IDG9_9ACTN</name>
<dbReference type="InterPro" id="IPR003594">
    <property type="entry name" value="HATPase_dom"/>
</dbReference>
<dbReference type="SUPFAM" id="SSF55874">
    <property type="entry name" value="ATPase domain of HSP90 chaperone/DNA topoisomerase II/histidine kinase"/>
    <property type="match status" value="1"/>
</dbReference>
<proteinExistence type="predicted"/>
<dbReference type="PANTHER" id="PTHR24421">
    <property type="entry name" value="NITRATE/NITRITE SENSOR PROTEIN NARX-RELATED"/>
    <property type="match status" value="1"/>
</dbReference>
<feature type="domain" description="Histidine kinase/HSP90-like ATPase" evidence="5">
    <location>
        <begin position="504"/>
        <end position="596"/>
    </location>
</feature>
<dbReference type="Gene3D" id="3.30.565.10">
    <property type="entry name" value="Histidine kinase-like ATPase, C-terminal domain"/>
    <property type="match status" value="1"/>
</dbReference>
<gene>
    <name evidence="6" type="ORF">Acy02nite_11070</name>
</gene>
<dbReference type="InterPro" id="IPR050482">
    <property type="entry name" value="Sensor_HK_TwoCompSys"/>
</dbReference>
<evidence type="ECO:0000313" key="6">
    <source>
        <dbReference type="EMBL" id="GID63226.1"/>
    </source>
</evidence>
<dbReference type="GO" id="GO:0046983">
    <property type="term" value="F:protein dimerization activity"/>
    <property type="evidence" value="ECO:0007669"/>
    <property type="project" value="InterPro"/>
</dbReference>
<evidence type="ECO:0000256" key="2">
    <source>
        <dbReference type="ARBA" id="ARBA00022777"/>
    </source>
</evidence>
<protein>
    <recommendedName>
        <fullName evidence="5">Histidine kinase/HSP90-like ATPase domain-containing protein</fullName>
    </recommendedName>
</protein>
<dbReference type="Pfam" id="PF07730">
    <property type="entry name" value="HisKA_3"/>
    <property type="match status" value="1"/>
</dbReference>
<feature type="transmembrane region" description="Helical" evidence="4">
    <location>
        <begin position="120"/>
        <end position="138"/>
    </location>
</feature>
<accession>A0A919IDG9</accession>
<evidence type="ECO:0000313" key="7">
    <source>
        <dbReference type="Proteomes" id="UP000619479"/>
    </source>
</evidence>
<comment type="caution">
    <text evidence="6">The sequence shown here is derived from an EMBL/GenBank/DDBJ whole genome shotgun (WGS) entry which is preliminary data.</text>
</comment>
<feature type="transmembrane region" description="Helical" evidence="4">
    <location>
        <begin position="169"/>
        <end position="187"/>
    </location>
</feature>
<organism evidence="6 7">
    <name type="scientific">Actinoplanes cyaneus</name>
    <dbReference type="NCBI Taxonomy" id="52696"/>
    <lineage>
        <taxon>Bacteria</taxon>
        <taxon>Bacillati</taxon>
        <taxon>Actinomycetota</taxon>
        <taxon>Actinomycetes</taxon>
        <taxon>Micromonosporales</taxon>
        <taxon>Micromonosporaceae</taxon>
        <taxon>Actinoplanes</taxon>
    </lineage>
</organism>
<keyword evidence="4" id="KW-0812">Transmembrane</keyword>
<dbReference type="Gene3D" id="3.30.450.40">
    <property type="match status" value="1"/>
</dbReference>
<reference evidence="6" key="1">
    <citation type="submission" date="2021-01" db="EMBL/GenBank/DDBJ databases">
        <title>Whole genome shotgun sequence of Actinoplanes cyaneus NBRC 14990.</title>
        <authorList>
            <person name="Komaki H."/>
            <person name="Tamura T."/>
        </authorList>
    </citation>
    <scope>NUCLEOTIDE SEQUENCE</scope>
    <source>
        <strain evidence="6">NBRC 14990</strain>
    </source>
</reference>
<keyword evidence="4" id="KW-1133">Transmembrane helix</keyword>
<dbReference type="SUPFAM" id="SSF55781">
    <property type="entry name" value="GAF domain-like"/>
    <property type="match status" value="1"/>
</dbReference>
<keyword evidence="7" id="KW-1185">Reference proteome</keyword>
<dbReference type="GO" id="GO:0016020">
    <property type="term" value="C:membrane"/>
    <property type="evidence" value="ECO:0007669"/>
    <property type="project" value="InterPro"/>
</dbReference>
<dbReference type="Pfam" id="PF13492">
    <property type="entry name" value="GAF_3"/>
    <property type="match status" value="1"/>
</dbReference>
<dbReference type="CDD" id="cd16917">
    <property type="entry name" value="HATPase_UhpB-NarQ-NarX-like"/>
    <property type="match status" value="1"/>
</dbReference>
<evidence type="ECO:0000256" key="4">
    <source>
        <dbReference type="SAM" id="Phobius"/>
    </source>
</evidence>
<keyword evidence="1" id="KW-0808">Transferase</keyword>
<dbReference type="InterPro" id="IPR029016">
    <property type="entry name" value="GAF-like_dom_sf"/>
</dbReference>
<keyword evidence="2" id="KW-0418">Kinase</keyword>
<keyword evidence="4" id="KW-0472">Membrane</keyword>
<dbReference type="Pfam" id="PF02518">
    <property type="entry name" value="HATPase_c"/>
    <property type="match status" value="1"/>
</dbReference>
<evidence type="ECO:0000256" key="1">
    <source>
        <dbReference type="ARBA" id="ARBA00022679"/>
    </source>
</evidence>
<dbReference type="GO" id="GO:0000155">
    <property type="term" value="F:phosphorelay sensor kinase activity"/>
    <property type="evidence" value="ECO:0007669"/>
    <property type="project" value="InterPro"/>
</dbReference>
<dbReference type="Gene3D" id="1.20.5.1930">
    <property type="match status" value="1"/>
</dbReference>
<dbReference type="AlphaFoldDB" id="A0A919IDG9"/>
<feature type="transmembrane region" description="Helical" evidence="4">
    <location>
        <begin position="193"/>
        <end position="216"/>
    </location>
</feature>
<dbReference type="InterPro" id="IPR003018">
    <property type="entry name" value="GAF"/>
</dbReference>